<evidence type="ECO:0000313" key="12">
    <source>
        <dbReference type="EMBL" id="SIO27950.1"/>
    </source>
</evidence>
<dbReference type="GO" id="GO:0046872">
    <property type="term" value="F:metal ion binding"/>
    <property type="evidence" value="ECO:0007669"/>
    <property type="project" value="UniProtKB-KW"/>
</dbReference>
<feature type="domain" description="Csd3-like second N-terminal" evidence="10">
    <location>
        <begin position="177"/>
        <end position="293"/>
    </location>
</feature>
<evidence type="ECO:0000259" key="11">
    <source>
        <dbReference type="Pfam" id="PF22310"/>
    </source>
</evidence>
<keyword evidence="8" id="KW-1133">Transmembrane helix</keyword>
<keyword evidence="8" id="KW-0812">Transmembrane</keyword>
<dbReference type="Proteomes" id="UP000185062">
    <property type="component" value="Unassembled WGS sequence"/>
</dbReference>
<dbReference type="AlphaFoldDB" id="A0A1N6I7H1"/>
<dbReference type="Pfam" id="PF19425">
    <property type="entry name" value="Csd3_N2"/>
    <property type="match status" value="1"/>
</dbReference>
<dbReference type="SUPFAM" id="SSF51261">
    <property type="entry name" value="Duplicated hybrid motif"/>
    <property type="match status" value="1"/>
</dbReference>
<dbReference type="eggNOG" id="COG0739">
    <property type="taxonomic scope" value="Bacteria"/>
</dbReference>
<feature type="domain" description="M23ase beta-sheet core" evidence="9">
    <location>
        <begin position="307"/>
        <end position="403"/>
    </location>
</feature>
<evidence type="ECO:0000256" key="8">
    <source>
        <dbReference type="SAM" id="Phobius"/>
    </source>
</evidence>
<name>A0A1N6I7H1_9PROT</name>
<evidence type="ECO:0000256" key="1">
    <source>
        <dbReference type="ARBA" id="ARBA00001947"/>
    </source>
</evidence>
<gene>
    <name evidence="12" type="ORF">SAMN02743940_1600</name>
</gene>
<evidence type="ECO:0000256" key="3">
    <source>
        <dbReference type="ARBA" id="ARBA00022670"/>
    </source>
</evidence>
<evidence type="ECO:0000256" key="4">
    <source>
        <dbReference type="ARBA" id="ARBA00022723"/>
    </source>
</evidence>
<reference evidence="12 13" key="1">
    <citation type="submission" date="2016-12" db="EMBL/GenBank/DDBJ databases">
        <authorList>
            <person name="Song W.-J."/>
            <person name="Kurnit D.M."/>
        </authorList>
    </citation>
    <scope>NUCLEOTIDE SEQUENCE [LARGE SCALE GENOMIC DNA]</scope>
    <source>
        <strain evidence="12 13">ATCC 49181</strain>
    </source>
</reference>
<dbReference type="InterPro" id="IPR011055">
    <property type="entry name" value="Dup_hybrid_motif"/>
</dbReference>
<dbReference type="GO" id="GO:0030313">
    <property type="term" value="C:cell envelope"/>
    <property type="evidence" value="ECO:0007669"/>
    <property type="project" value="UniProtKB-SubCell"/>
</dbReference>
<evidence type="ECO:0000259" key="10">
    <source>
        <dbReference type="Pfam" id="PF19425"/>
    </source>
</evidence>
<proteinExistence type="predicted"/>
<dbReference type="Pfam" id="PF22310">
    <property type="entry name" value="NMB0315_dom_I"/>
    <property type="match status" value="1"/>
</dbReference>
<dbReference type="Gene3D" id="2.70.70.10">
    <property type="entry name" value="Glucose Permease (Domain IIA)"/>
    <property type="match status" value="1"/>
</dbReference>
<keyword evidence="7" id="KW-0482">Metalloprotease</keyword>
<dbReference type="STRING" id="44575.SAMN05216419_10403"/>
<keyword evidence="3" id="KW-0645">Protease</keyword>
<feature type="transmembrane region" description="Helical" evidence="8">
    <location>
        <begin position="25"/>
        <end position="49"/>
    </location>
</feature>
<organism evidence="12 13">
    <name type="scientific">Nitrosomonas cryotolerans ATCC 49181</name>
    <dbReference type="NCBI Taxonomy" id="1131553"/>
    <lineage>
        <taxon>Bacteria</taxon>
        <taxon>Pseudomonadati</taxon>
        <taxon>Pseudomonadota</taxon>
        <taxon>Betaproteobacteria</taxon>
        <taxon>Nitrosomonadales</taxon>
        <taxon>Nitrosomonadaceae</taxon>
        <taxon>Nitrosomonas</taxon>
    </lineage>
</organism>
<comment type="cofactor">
    <cofactor evidence="1">
        <name>Zn(2+)</name>
        <dbReference type="ChEBI" id="CHEBI:29105"/>
    </cofactor>
</comment>
<protein>
    <submittedName>
        <fullName evidence="12">Murein DD-endopeptidase MepM and murein hydrolase activator NlpD, contain LysM domain</fullName>
    </submittedName>
</protein>
<evidence type="ECO:0000256" key="2">
    <source>
        <dbReference type="ARBA" id="ARBA00004196"/>
    </source>
</evidence>
<evidence type="ECO:0000256" key="5">
    <source>
        <dbReference type="ARBA" id="ARBA00022801"/>
    </source>
</evidence>
<dbReference type="InterPro" id="IPR050570">
    <property type="entry name" value="Cell_wall_metabolism_enzyme"/>
</dbReference>
<evidence type="ECO:0000313" key="13">
    <source>
        <dbReference type="Proteomes" id="UP000185062"/>
    </source>
</evidence>
<evidence type="ECO:0000256" key="6">
    <source>
        <dbReference type="ARBA" id="ARBA00022833"/>
    </source>
</evidence>
<keyword evidence="4" id="KW-0479">Metal-binding</keyword>
<dbReference type="GO" id="GO:0006508">
    <property type="term" value="P:proteolysis"/>
    <property type="evidence" value="ECO:0007669"/>
    <property type="project" value="UniProtKB-KW"/>
</dbReference>
<dbReference type="PANTHER" id="PTHR21666">
    <property type="entry name" value="PEPTIDASE-RELATED"/>
    <property type="match status" value="1"/>
</dbReference>
<evidence type="ECO:0000259" key="9">
    <source>
        <dbReference type="Pfam" id="PF01551"/>
    </source>
</evidence>
<comment type="subcellular location">
    <subcellularLocation>
        <location evidence="2">Cell envelope</location>
    </subcellularLocation>
</comment>
<dbReference type="InterPro" id="IPR016047">
    <property type="entry name" value="M23ase_b-sheet_dom"/>
</dbReference>
<evidence type="ECO:0000256" key="7">
    <source>
        <dbReference type="ARBA" id="ARBA00023049"/>
    </source>
</evidence>
<dbReference type="Pfam" id="PF01551">
    <property type="entry name" value="Peptidase_M23"/>
    <property type="match status" value="1"/>
</dbReference>
<dbReference type="InterPro" id="IPR045834">
    <property type="entry name" value="Csd3_N2"/>
</dbReference>
<feature type="domain" description="DD-carboxypeptidase/endopeptidase Mpg-like N-terminal" evidence="11">
    <location>
        <begin position="81"/>
        <end position="145"/>
    </location>
</feature>
<dbReference type="EMBL" id="FSRO01000001">
    <property type="protein sequence ID" value="SIO27950.1"/>
    <property type="molecule type" value="Genomic_DNA"/>
</dbReference>
<dbReference type="CDD" id="cd12797">
    <property type="entry name" value="M23_peptidase"/>
    <property type="match status" value="1"/>
</dbReference>
<dbReference type="InterPro" id="IPR054512">
    <property type="entry name" value="NMB0315-like_N"/>
</dbReference>
<dbReference type="Gene3D" id="3.10.450.350">
    <property type="match status" value="2"/>
</dbReference>
<keyword evidence="6" id="KW-0862">Zinc</keyword>
<dbReference type="GO" id="GO:0004222">
    <property type="term" value="F:metalloendopeptidase activity"/>
    <property type="evidence" value="ECO:0007669"/>
    <property type="project" value="TreeGrafter"/>
</dbReference>
<sequence length="445" mass="49905">MLYMPLRNKNRILAQKSLALTRKRWHWLFVMIAMISLSLFGIVTAFGIAPSTSLKKIQVEDVVLDLSIPDVFSETESNLTFWRQESIRRGDTIAAILARLEINKEDTIDFLRAARDSKAMRQLRSGKIIYAQTTADGELLMLRYFFGNEELFLMEKVDSAFQMTEQQIELDARIRMRSGVVNSSLFATTDRAGVPNNVAMQITEIFSSDIDFHRDLHKGDRFTVVYETLYDNGEHAKTGRVLAVEFVNKGKSYQAVYFQNSSGEGGYYTPEGKSLRKEFLRSPLTFSRISSGFTKARFHPILKKWRAHKGIDYAAPAGTPVKATASGTVTFAGTQAGYGKLIILKHRGKYDTAYGHLSAFARGLNKGKRVNQGDIIGYVGSTGMATGPHLHYELRVDGEQRDPSKIVLPGAPPIVKKDLAAFHKETKSLVARLNIMRNINYASLN</sequence>
<keyword evidence="8" id="KW-0472">Membrane</keyword>
<keyword evidence="13" id="KW-1185">Reference proteome</keyword>
<dbReference type="PANTHER" id="PTHR21666:SF288">
    <property type="entry name" value="CELL DIVISION PROTEIN YTFB"/>
    <property type="match status" value="1"/>
</dbReference>
<keyword evidence="5 12" id="KW-0378">Hydrolase</keyword>
<accession>A0A1N6I7H1</accession>